<gene>
    <name evidence="7" type="ORF">BaRGS_00040109</name>
</gene>
<sequence>GATFLSYFAIQDSMASLIITFGAVGGLGAGLAYGPPMPAVSKWLPRRVGLASGVLLMGFGGGAVFYNELVTFYINPGNIKPDVTTQRTSYFSQSEVLDRVPEIFLVLGGLTLCLQVIGLLLIRDPQEGDEIEEVLGTELKPIVKEEVIPPSNDAQSVKDLDAKAVSEKSEPEQLNPLEVLKRKDFYILWVALGLNHYGYIIKNNYYKEFGALSIDDDHLLTSIGTVSTVAVSISRLFWGFLADVIGIKLTIMVLLGSTCVLASFWTWTLLAGPGLYFAWVVIISWVLAGAFILFPLAALGTFGQQHYASNYGLISTVQIVVNLASPPLIRALLDSFSWFGVFVSIGVSNLL</sequence>
<evidence type="ECO:0000256" key="6">
    <source>
        <dbReference type="SAM" id="Phobius"/>
    </source>
</evidence>
<feature type="non-terminal residue" evidence="7">
    <location>
        <position position="351"/>
    </location>
</feature>
<organism evidence="7 8">
    <name type="scientific">Batillaria attramentaria</name>
    <dbReference type="NCBI Taxonomy" id="370345"/>
    <lineage>
        <taxon>Eukaryota</taxon>
        <taxon>Metazoa</taxon>
        <taxon>Spiralia</taxon>
        <taxon>Lophotrochozoa</taxon>
        <taxon>Mollusca</taxon>
        <taxon>Gastropoda</taxon>
        <taxon>Caenogastropoda</taxon>
        <taxon>Sorbeoconcha</taxon>
        <taxon>Cerithioidea</taxon>
        <taxon>Batillariidae</taxon>
        <taxon>Batillaria</taxon>
    </lineage>
</organism>
<keyword evidence="5 6" id="KW-0472">Membrane</keyword>
<dbReference type="EMBL" id="JACVVK020000761">
    <property type="protein sequence ID" value="KAK7448381.1"/>
    <property type="molecule type" value="Genomic_DNA"/>
</dbReference>
<evidence type="ECO:0000313" key="8">
    <source>
        <dbReference type="Proteomes" id="UP001519460"/>
    </source>
</evidence>
<dbReference type="Proteomes" id="UP001519460">
    <property type="component" value="Unassembled WGS sequence"/>
</dbReference>
<dbReference type="Gene3D" id="1.20.1250.20">
    <property type="entry name" value="MFS general substrate transporter like domains"/>
    <property type="match status" value="2"/>
</dbReference>
<evidence type="ECO:0000256" key="1">
    <source>
        <dbReference type="ARBA" id="ARBA00004141"/>
    </source>
</evidence>
<keyword evidence="4 6" id="KW-1133">Transmembrane helix</keyword>
<keyword evidence="8" id="KW-1185">Reference proteome</keyword>
<evidence type="ECO:0000256" key="2">
    <source>
        <dbReference type="ARBA" id="ARBA00022448"/>
    </source>
</evidence>
<feature type="transmembrane region" description="Helical" evidence="6">
    <location>
        <begin position="14"/>
        <end position="36"/>
    </location>
</feature>
<feature type="transmembrane region" description="Helical" evidence="6">
    <location>
        <begin position="276"/>
        <end position="299"/>
    </location>
</feature>
<dbReference type="SUPFAM" id="SSF103473">
    <property type="entry name" value="MFS general substrate transporter"/>
    <property type="match status" value="1"/>
</dbReference>
<evidence type="ECO:0000313" key="7">
    <source>
        <dbReference type="EMBL" id="KAK7448381.1"/>
    </source>
</evidence>
<dbReference type="AlphaFoldDB" id="A0ABD0J1A4"/>
<keyword evidence="2" id="KW-0813">Transport</keyword>
<dbReference type="PANTHER" id="PTHR43385">
    <property type="entry name" value="RIBOFLAVIN TRANSPORTER RIBJ"/>
    <property type="match status" value="1"/>
</dbReference>
<evidence type="ECO:0000256" key="4">
    <source>
        <dbReference type="ARBA" id="ARBA00022989"/>
    </source>
</evidence>
<evidence type="ECO:0000256" key="3">
    <source>
        <dbReference type="ARBA" id="ARBA00022692"/>
    </source>
</evidence>
<feature type="transmembrane region" description="Helical" evidence="6">
    <location>
        <begin position="311"/>
        <end position="329"/>
    </location>
</feature>
<evidence type="ECO:0008006" key="9">
    <source>
        <dbReference type="Google" id="ProtNLM"/>
    </source>
</evidence>
<dbReference type="InterPro" id="IPR052983">
    <property type="entry name" value="MFS_Riboflavin_Transporter"/>
</dbReference>
<comment type="caution">
    <text evidence="7">The sequence shown here is derived from an EMBL/GenBank/DDBJ whole genome shotgun (WGS) entry which is preliminary data.</text>
</comment>
<feature type="transmembrane region" description="Helical" evidence="6">
    <location>
        <begin position="221"/>
        <end position="242"/>
    </location>
</feature>
<feature type="transmembrane region" description="Helical" evidence="6">
    <location>
        <begin position="249"/>
        <end position="270"/>
    </location>
</feature>
<dbReference type="InterPro" id="IPR036259">
    <property type="entry name" value="MFS_trans_sf"/>
</dbReference>
<keyword evidence="3 6" id="KW-0812">Transmembrane</keyword>
<dbReference type="GO" id="GO:0016020">
    <property type="term" value="C:membrane"/>
    <property type="evidence" value="ECO:0007669"/>
    <property type="project" value="UniProtKB-SubCell"/>
</dbReference>
<accession>A0ABD0J1A4</accession>
<feature type="non-terminal residue" evidence="7">
    <location>
        <position position="1"/>
    </location>
</feature>
<protein>
    <recommendedName>
        <fullName evidence="9">Major facilitator superfamily (MFS) profile domain-containing protein</fullName>
    </recommendedName>
</protein>
<feature type="transmembrane region" description="Helical" evidence="6">
    <location>
        <begin position="185"/>
        <end position="201"/>
    </location>
</feature>
<feature type="transmembrane region" description="Helical" evidence="6">
    <location>
        <begin position="103"/>
        <end position="122"/>
    </location>
</feature>
<evidence type="ECO:0000256" key="5">
    <source>
        <dbReference type="ARBA" id="ARBA00023136"/>
    </source>
</evidence>
<reference evidence="7 8" key="1">
    <citation type="journal article" date="2023" name="Sci. Data">
        <title>Genome assembly of the Korean intertidal mud-creeper Batillaria attramentaria.</title>
        <authorList>
            <person name="Patra A.K."/>
            <person name="Ho P.T."/>
            <person name="Jun S."/>
            <person name="Lee S.J."/>
            <person name="Kim Y."/>
            <person name="Won Y.J."/>
        </authorList>
    </citation>
    <scope>NUCLEOTIDE SEQUENCE [LARGE SCALE GENOMIC DNA]</scope>
    <source>
        <strain evidence="7">Wonlab-2016</strain>
    </source>
</reference>
<proteinExistence type="predicted"/>
<feature type="transmembrane region" description="Helical" evidence="6">
    <location>
        <begin position="48"/>
        <end position="66"/>
    </location>
</feature>
<comment type="subcellular location">
    <subcellularLocation>
        <location evidence="1">Membrane</location>
        <topology evidence="1">Multi-pass membrane protein</topology>
    </subcellularLocation>
</comment>
<name>A0ABD0J1A4_9CAEN</name>
<dbReference type="PANTHER" id="PTHR43385:SF1">
    <property type="entry name" value="RIBOFLAVIN TRANSPORTER RIBJ"/>
    <property type="match status" value="1"/>
</dbReference>